<name>A0A382F0K5_9ZZZZ</name>
<feature type="non-terminal residue" evidence="1">
    <location>
        <position position="167"/>
    </location>
</feature>
<protein>
    <submittedName>
        <fullName evidence="1">Uncharacterized protein</fullName>
    </submittedName>
</protein>
<proteinExistence type="predicted"/>
<evidence type="ECO:0000313" key="1">
    <source>
        <dbReference type="EMBL" id="SVB56172.1"/>
    </source>
</evidence>
<dbReference type="AlphaFoldDB" id="A0A382F0K5"/>
<gene>
    <name evidence="1" type="ORF">METZ01_LOCUS209026</name>
</gene>
<dbReference type="EMBL" id="UINC01047205">
    <property type="protein sequence ID" value="SVB56172.1"/>
    <property type="molecule type" value="Genomic_DNA"/>
</dbReference>
<organism evidence="1">
    <name type="scientific">marine metagenome</name>
    <dbReference type="NCBI Taxonomy" id="408172"/>
    <lineage>
        <taxon>unclassified sequences</taxon>
        <taxon>metagenomes</taxon>
        <taxon>ecological metagenomes</taxon>
    </lineage>
</organism>
<sequence>MKMNRSSFTRTICMLAWLGSILGVCADTVTTRDGANLQGRIVLDKDGALLVGGKRVQLADVKQAQFEVPQKPEPATEDPKDDLQRLTDGLWAVDQSGALSWNGSFIARKVVAMDDTKVSFEGAPKGLFLSTINTAAVFFGKISLAHAFKLREQRRPGVLLASGDFVE</sequence>
<accession>A0A382F0K5</accession>
<reference evidence="1" key="1">
    <citation type="submission" date="2018-05" db="EMBL/GenBank/DDBJ databases">
        <authorList>
            <person name="Lanie J.A."/>
            <person name="Ng W.-L."/>
            <person name="Kazmierczak K.M."/>
            <person name="Andrzejewski T.M."/>
            <person name="Davidsen T.M."/>
            <person name="Wayne K.J."/>
            <person name="Tettelin H."/>
            <person name="Glass J.I."/>
            <person name="Rusch D."/>
            <person name="Podicherti R."/>
            <person name="Tsui H.-C.T."/>
            <person name="Winkler M.E."/>
        </authorList>
    </citation>
    <scope>NUCLEOTIDE SEQUENCE</scope>
</reference>